<evidence type="ECO:0000313" key="1">
    <source>
        <dbReference type="EMBL" id="KAF9470299.1"/>
    </source>
</evidence>
<dbReference type="AlphaFoldDB" id="A0A9P5YJ78"/>
<feature type="non-terminal residue" evidence="1">
    <location>
        <position position="62"/>
    </location>
</feature>
<name>A0A9P5YJ78_9AGAR</name>
<proteinExistence type="predicted"/>
<organism evidence="1 2">
    <name type="scientific">Pholiota conissans</name>
    <dbReference type="NCBI Taxonomy" id="109636"/>
    <lineage>
        <taxon>Eukaryota</taxon>
        <taxon>Fungi</taxon>
        <taxon>Dikarya</taxon>
        <taxon>Basidiomycota</taxon>
        <taxon>Agaricomycotina</taxon>
        <taxon>Agaricomycetes</taxon>
        <taxon>Agaricomycetidae</taxon>
        <taxon>Agaricales</taxon>
        <taxon>Agaricineae</taxon>
        <taxon>Strophariaceae</taxon>
        <taxon>Pholiota</taxon>
    </lineage>
</organism>
<dbReference type="OrthoDB" id="3033067at2759"/>
<sequence>MVNPGAFKGSRKLFLASQADLYTEAVAENRVADTVSDIQRRYFKHYPITLSHNEEPSEDWLA</sequence>
<comment type="caution">
    <text evidence="1">The sequence shown here is derived from an EMBL/GenBank/DDBJ whole genome shotgun (WGS) entry which is preliminary data.</text>
</comment>
<accession>A0A9P5YJ78</accession>
<protein>
    <submittedName>
        <fullName evidence="1">Uncharacterized protein</fullName>
    </submittedName>
</protein>
<dbReference type="EMBL" id="MU156086">
    <property type="protein sequence ID" value="KAF9470299.1"/>
    <property type="molecule type" value="Genomic_DNA"/>
</dbReference>
<reference evidence="1" key="1">
    <citation type="submission" date="2020-11" db="EMBL/GenBank/DDBJ databases">
        <authorList>
            <consortium name="DOE Joint Genome Institute"/>
            <person name="Ahrendt S."/>
            <person name="Riley R."/>
            <person name="Andreopoulos W."/>
            <person name="Labutti K."/>
            <person name="Pangilinan J."/>
            <person name="Ruiz-Duenas F.J."/>
            <person name="Barrasa J.M."/>
            <person name="Sanchez-Garcia M."/>
            <person name="Camarero S."/>
            <person name="Miyauchi S."/>
            <person name="Serrano A."/>
            <person name="Linde D."/>
            <person name="Babiker R."/>
            <person name="Drula E."/>
            <person name="Ayuso-Fernandez I."/>
            <person name="Pacheco R."/>
            <person name="Padilla G."/>
            <person name="Ferreira P."/>
            <person name="Barriuso J."/>
            <person name="Kellner H."/>
            <person name="Castanera R."/>
            <person name="Alfaro M."/>
            <person name="Ramirez L."/>
            <person name="Pisabarro A.G."/>
            <person name="Kuo A."/>
            <person name="Tritt A."/>
            <person name="Lipzen A."/>
            <person name="He G."/>
            <person name="Yan M."/>
            <person name="Ng V."/>
            <person name="Cullen D."/>
            <person name="Martin F."/>
            <person name="Rosso M.-N."/>
            <person name="Henrissat B."/>
            <person name="Hibbett D."/>
            <person name="Martinez A.T."/>
            <person name="Grigoriev I.V."/>
        </authorList>
    </citation>
    <scope>NUCLEOTIDE SEQUENCE</scope>
    <source>
        <strain evidence="1">CIRM-BRFM 674</strain>
    </source>
</reference>
<evidence type="ECO:0000313" key="2">
    <source>
        <dbReference type="Proteomes" id="UP000807469"/>
    </source>
</evidence>
<keyword evidence="2" id="KW-1185">Reference proteome</keyword>
<dbReference type="Proteomes" id="UP000807469">
    <property type="component" value="Unassembled WGS sequence"/>
</dbReference>
<gene>
    <name evidence="1" type="ORF">BDN70DRAFT_773752</name>
</gene>